<dbReference type="EMBL" id="LT841358">
    <property type="protein sequence ID" value="SMH71433.1"/>
    <property type="molecule type" value="Genomic_DNA"/>
</dbReference>
<dbReference type="Proteomes" id="UP000230607">
    <property type="component" value="Chromosome 1"/>
</dbReference>
<dbReference type="InterPro" id="IPR013022">
    <property type="entry name" value="Xyl_isomerase-like_TIM-brl"/>
</dbReference>
<sequence>MGFKYSITLHSFRKIEPIEQTLSRLKKHGYDAVEMFGEPDQADYKNIKEAAASHGLTICGITGMWGRASKEGWKRKLLSLDQDMIKHSENYVRKCINMCQDLGGNEINICLFADSSLDFDANHGLVSEDQKKSAMEKAVPLLISLSRFAADHNVSLLIEPLNRYSTPYCNTAKDAAYIAAKINQDNVGILLDTFHMNIEESSFEKTILDSKSLLRHTHFSDNNRAMPGYAHLDFATIVKALRKIKYHGYISFEPNLTADYESSTLSGLQFIKKLEKS</sequence>
<name>A0A2H1FF82_9ARCH</name>
<evidence type="ECO:0000313" key="2">
    <source>
        <dbReference type="EMBL" id="SMH71433.1"/>
    </source>
</evidence>
<dbReference type="InterPro" id="IPR050312">
    <property type="entry name" value="IolE/XylAMocC-like"/>
</dbReference>
<dbReference type="PANTHER" id="PTHR12110:SF21">
    <property type="entry name" value="XYLOSE ISOMERASE-LIKE TIM BARREL DOMAIN-CONTAINING PROTEIN"/>
    <property type="match status" value="1"/>
</dbReference>
<dbReference type="AlphaFoldDB" id="A0A2H1FF82"/>
<gene>
    <name evidence="2" type="ORF">NCS_11240</name>
</gene>
<dbReference type="OrthoDB" id="372143at2157"/>
<protein>
    <submittedName>
        <fullName evidence="2">Xylose isomerase domain protein TIM barrel (Modular protein)</fullName>
    </submittedName>
</protein>
<dbReference type="SUPFAM" id="SSF51658">
    <property type="entry name" value="Xylose isomerase-like"/>
    <property type="match status" value="1"/>
</dbReference>
<dbReference type="PANTHER" id="PTHR12110">
    <property type="entry name" value="HYDROXYPYRUVATE ISOMERASE"/>
    <property type="match status" value="1"/>
</dbReference>
<evidence type="ECO:0000313" key="3">
    <source>
        <dbReference type="Proteomes" id="UP000230607"/>
    </source>
</evidence>
<organism evidence="2 3">
    <name type="scientific">Candidatus Nitrosotalea okcheonensis</name>
    <dbReference type="NCBI Taxonomy" id="1903276"/>
    <lineage>
        <taxon>Archaea</taxon>
        <taxon>Nitrososphaerota</taxon>
        <taxon>Nitrososphaeria</taxon>
        <taxon>Nitrosotaleales</taxon>
        <taxon>Nitrosotaleaceae</taxon>
        <taxon>Nitrosotalea</taxon>
    </lineage>
</organism>
<dbReference type="Gene3D" id="3.20.20.150">
    <property type="entry name" value="Divalent-metal-dependent TIM barrel enzymes"/>
    <property type="match status" value="1"/>
</dbReference>
<reference evidence="3" key="1">
    <citation type="submission" date="2017-03" db="EMBL/GenBank/DDBJ databases">
        <authorList>
            <person name="Herbold C."/>
        </authorList>
    </citation>
    <scope>NUCLEOTIDE SEQUENCE [LARGE SCALE GENOMIC DNA]</scope>
</reference>
<keyword evidence="3" id="KW-1185">Reference proteome</keyword>
<evidence type="ECO:0000259" key="1">
    <source>
        <dbReference type="Pfam" id="PF01261"/>
    </source>
</evidence>
<proteinExistence type="predicted"/>
<dbReference type="Pfam" id="PF01261">
    <property type="entry name" value="AP_endonuc_2"/>
    <property type="match status" value="1"/>
</dbReference>
<dbReference type="GO" id="GO:0016853">
    <property type="term" value="F:isomerase activity"/>
    <property type="evidence" value="ECO:0007669"/>
    <property type="project" value="UniProtKB-KW"/>
</dbReference>
<accession>A0A2H1FF82</accession>
<dbReference type="InterPro" id="IPR036237">
    <property type="entry name" value="Xyl_isomerase-like_sf"/>
</dbReference>
<feature type="domain" description="Xylose isomerase-like TIM barrel" evidence="1">
    <location>
        <begin position="24"/>
        <end position="273"/>
    </location>
</feature>
<keyword evidence="2" id="KW-0413">Isomerase</keyword>
<dbReference type="RefSeq" id="WP_157927404.1">
    <property type="nucleotide sequence ID" value="NZ_LT841358.1"/>
</dbReference>